<dbReference type="Proteomes" id="UP000290288">
    <property type="component" value="Unassembled WGS sequence"/>
</dbReference>
<dbReference type="InterPro" id="IPR000571">
    <property type="entry name" value="Znf_CCCH"/>
</dbReference>
<dbReference type="GO" id="GO:0008270">
    <property type="term" value="F:zinc ion binding"/>
    <property type="evidence" value="ECO:0007669"/>
    <property type="project" value="UniProtKB-KW"/>
</dbReference>
<evidence type="ECO:0000256" key="1">
    <source>
        <dbReference type="ARBA" id="ARBA00004906"/>
    </source>
</evidence>
<evidence type="ECO:0000256" key="4">
    <source>
        <dbReference type="ARBA" id="ARBA00022737"/>
    </source>
</evidence>
<evidence type="ECO:0000313" key="14">
    <source>
        <dbReference type="EMBL" id="RXW18741.1"/>
    </source>
</evidence>
<feature type="zinc finger region" description="C3H1-type" evidence="9">
    <location>
        <begin position="20"/>
        <end position="47"/>
    </location>
</feature>
<feature type="domain" description="RING-type" evidence="13">
    <location>
        <begin position="687"/>
        <end position="899"/>
    </location>
</feature>
<comment type="pathway">
    <text evidence="1">Protein modification; protein ubiquitination.</text>
</comment>
<dbReference type="PROSITE" id="PS50103">
    <property type="entry name" value="ZF_C3H1"/>
    <property type="match status" value="1"/>
</dbReference>
<protein>
    <submittedName>
        <fullName evidence="14">Uncharacterized protein</fullName>
    </submittedName>
</protein>
<dbReference type="CDD" id="cd16449">
    <property type="entry name" value="RING-HC"/>
    <property type="match status" value="1"/>
</dbReference>
<dbReference type="GO" id="GO:0000151">
    <property type="term" value="C:ubiquitin ligase complex"/>
    <property type="evidence" value="ECO:0007669"/>
    <property type="project" value="TreeGrafter"/>
</dbReference>
<dbReference type="OrthoDB" id="1431934at2759"/>
<evidence type="ECO:0000256" key="10">
    <source>
        <dbReference type="SAM" id="MobiDB-lite"/>
    </source>
</evidence>
<evidence type="ECO:0000259" key="12">
    <source>
        <dbReference type="PROSITE" id="PS50103"/>
    </source>
</evidence>
<evidence type="ECO:0000256" key="6">
    <source>
        <dbReference type="ARBA" id="ARBA00022786"/>
    </source>
</evidence>
<keyword evidence="5 9" id="KW-0863">Zinc-finger</keyword>
<keyword evidence="4" id="KW-0677">Repeat</keyword>
<dbReference type="STRING" id="2316362.A0A4Q2DI32"/>
<dbReference type="InterPro" id="IPR013083">
    <property type="entry name" value="Znf_RING/FYVE/PHD"/>
</dbReference>
<organism evidence="14 15">
    <name type="scientific">Candolleomyces aberdarensis</name>
    <dbReference type="NCBI Taxonomy" id="2316362"/>
    <lineage>
        <taxon>Eukaryota</taxon>
        <taxon>Fungi</taxon>
        <taxon>Dikarya</taxon>
        <taxon>Basidiomycota</taxon>
        <taxon>Agaricomycotina</taxon>
        <taxon>Agaricomycetes</taxon>
        <taxon>Agaricomycetidae</taxon>
        <taxon>Agaricales</taxon>
        <taxon>Agaricineae</taxon>
        <taxon>Psathyrellaceae</taxon>
        <taxon>Candolleomyces</taxon>
    </lineage>
</organism>
<dbReference type="CDD" id="cd20354">
    <property type="entry name" value="Rcat_RBR_RNF14"/>
    <property type="match status" value="1"/>
</dbReference>
<comment type="similarity">
    <text evidence="8">Belongs to the RBR family. RNF14 subfamily.</text>
</comment>
<dbReference type="InterPro" id="IPR047548">
    <property type="entry name" value="Rcat_RBR_RNF14"/>
</dbReference>
<feature type="compositionally biased region" description="Basic and acidic residues" evidence="10">
    <location>
        <begin position="94"/>
        <end position="139"/>
    </location>
</feature>
<dbReference type="AlphaFoldDB" id="A0A4Q2DI32"/>
<dbReference type="Gene3D" id="3.30.40.10">
    <property type="entry name" value="Zinc/RING finger domain, C3HC4 (zinc finger)"/>
    <property type="match status" value="1"/>
</dbReference>
<dbReference type="InterPro" id="IPR036855">
    <property type="entry name" value="Znf_CCCH_sf"/>
</dbReference>
<dbReference type="InterPro" id="IPR018957">
    <property type="entry name" value="Znf_C3HC4_RING-type"/>
</dbReference>
<evidence type="ECO:0000259" key="11">
    <source>
        <dbReference type="PROSITE" id="PS50089"/>
    </source>
</evidence>
<dbReference type="GO" id="GO:0004842">
    <property type="term" value="F:ubiquitin-protein transferase activity"/>
    <property type="evidence" value="ECO:0007669"/>
    <property type="project" value="TreeGrafter"/>
</dbReference>
<evidence type="ECO:0000256" key="2">
    <source>
        <dbReference type="ARBA" id="ARBA00022679"/>
    </source>
</evidence>
<evidence type="ECO:0000256" key="9">
    <source>
        <dbReference type="PROSITE-ProRule" id="PRU00723"/>
    </source>
</evidence>
<dbReference type="PROSITE" id="PS50089">
    <property type="entry name" value="ZF_RING_2"/>
    <property type="match status" value="1"/>
</dbReference>
<evidence type="ECO:0000313" key="15">
    <source>
        <dbReference type="Proteomes" id="UP000290288"/>
    </source>
</evidence>
<dbReference type="SMART" id="SM00647">
    <property type="entry name" value="IBR"/>
    <property type="match status" value="2"/>
</dbReference>
<name>A0A4Q2DI32_9AGAR</name>
<comment type="caution">
    <text evidence="14">The sequence shown here is derived from an EMBL/GenBank/DDBJ whole genome shotgun (WGS) entry which is preliminary data.</text>
</comment>
<dbReference type="PROSITE" id="PS51873">
    <property type="entry name" value="TRIAD"/>
    <property type="match status" value="1"/>
</dbReference>
<gene>
    <name evidence="14" type="ORF">EST38_g7106</name>
</gene>
<dbReference type="SUPFAM" id="SSF90229">
    <property type="entry name" value="CCCH zinc finger"/>
    <property type="match status" value="1"/>
</dbReference>
<dbReference type="InterPro" id="IPR001841">
    <property type="entry name" value="Znf_RING"/>
</dbReference>
<reference evidence="14 15" key="1">
    <citation type="submission" date="2019-01" db="EMBL/GenBank/DDBJ databases">
        <title>Draft genome sequence of Psathyrella aberdarensis IHI B618.</title>
        <authorList>
            <person name="Buettner E."/>
            <person name="Kellner H."/>
        </authorList>
    </citation>
    <scope>NUCLEOTIDE SEQUENCE [LARGE SCALE GENOMIC DNA]</scope>
    <source>
        <strain evidence="14 15">IHI B618</strain>
    </source>
</reference>
<feature type="domain" description="C3H1-type" evidence="12">
    <location>
        <begin position="20"/>
        <end position="47"/>
    </location>
</feature>
<feature type="compositionally biased region" description="Basic and acidic residues" evidence="10">
    <location>
        <begin position="148"/>
        <end position="177"/>
    </location>
</feature>
<proteinExistence type="inferred from homology"/>
<accession>A0A4Q2DI32</accession>
<feature type="region of interest" description="Disordered" evidence="10">
    <location>
        <begin position="77"/>
        <end position="177"/>
    </location>
</feature>
<keyword evidence="7 9" id="KW-0862">Zinc</keyword>
<dbReference type="EMBL" id="SDEE01000244">
    <property type="protein sequence ID" value="RXW18741.1"/>
    <property type="molecule type" value="Genomic_DNA"/>
</dbReference>
<evidence type="ECO:0000259" key="13">
    <source>
        <dbReference type="PROSITE" id="PS51873"/>
    </source>
</evidence>
<dbReference type="SMART" id="SM00356">
    <property type="entry name" value="ZnF_C3H1"/>
    <property type="match status" value="1"/>
</dbReference>
<keyword evidence="15" id="KW-1185">Reference proteome</keyword>
<dbReference type="CDD" id="cd20335">
    <property type="entry name" value="BRcat_RBR"/>
    <property type="match status" value="1"/>
</dbReference>
<keyword evidence="3 9" id="KW-0479">Metal-binding</keyword>
<dbReference type="GO" id="GO:0043130">
    <property type="term" value="F:ubiquitin binding"/>
    <property type="evidence" value="ECO:0007669"/>
    <property type="project" value="TreeGrafter"/>
</dbReference>
<dbReference type="Pfam" id="PF00097">
    <property type="entry name" value="zf-C3HC4"/>
    <property type="match status" value="1"/>
</dbReference>
<dbReference type="InterPro" id="IPR044066">
    <property type="entry name" value="TRIAD_supradom"/>
</dbReference>
<dbReference type="Gene3D" id="1.20.120.1350">
    <property type="entry name" value="Pneumovirus matrix protein 2 (M2), zinc-binding domain"/>
    <property type="match status" value="1"/>
</dbReference>
<dbReference type="Pfam" id="PF01485">
    <property type="entry name" value="IBR"/>
    <property type="match status" value="1"/>
</dbReference>
<keyword evidence="6" id="KW-0833">Ubl conjugation pathway</keyword>
<dbReference type="GO" id="GO:0043161">
    <property type="term" value="P:proteasome-mediated ubiquitin-dependent protein catabolic process"/>
    <property type="evidence" value="ECO:0007669"/>
    <property type="project" value="TreeGrafter"/>
</dbReference>
<dbReference type="GO" id="GO:0097039">
    <property type="term" value="P:protein linear polyubiquitination"/>
    <property type="evidence" value="ECO:0007669"/>
    <property type="project" value="TreeGrafter"/>
</dbReference>
<dbReference type="Gene3D" id="1.20.120.1750">
    <property type="match status" value="1"/>
</dbReference>
<dbReference type="PANTHER" id="PTHR22770">
    <property type="entry name" value="UBIQUITIN CONJUGATING ENZYME 7 INTERACTING PROTEIN-RELATED"/>
    <property type="match status" value="1"/>
</dbReference>
<evidence type="ECO:0000256" key="5">
    <source>
        <dbReference type="ARBA" id="ARBA00022771"/>
    </source>
</evidence>
<keyword evidence="2" id="KW-0808">Transferase</keyword>
<evidence type="ECO:0000256" key="7">
    <source>
        <dbReference type="ARBA" id="ARBA00022833"/>
    </source>
</evidence>
<dbReference type="Pfam" id="PF00642">
    <property type="entry name" value="zf-CCCH"/>
    <property type="match status" value="1"/>
</dbReference>
<dbReference type="PANTHER" id="PTHR22770:SF13">
    <property type="entry name" value="RING-TYPE DOMAIN-CONTAINING PROTEIN"/>
    <property type="match status" value="1"/>
</dbReference>
<evidence type="ECO:0000256" key="8">
    <source>
        <dbReference type="ARBA" id="ARBA00044508"/>
    </source>
</evidence>
<evidence type="ECO:0000256" key="3">
    <source>
        <dbReference type="ARBA" id="ARBA00022723"/>
    </source>
</evidence>
<dbReference type="InterPro" id="IPR051628">
    <property type="entry name" value="LUBAC_E3_Ligases"/>
</dbReference>
<feature type="domain" description="RING-type" evidence="11">
    <location>
        <begin position="691"/>
        <end position="732"/>
    </location>
</feature>
<dbReference type="SUPFAM" id="SSF57850">
    <property type="entry name" value="RING/U-box"/>
    <property type="match status" value="3"/>
</dbReference>
<dbReference type="InterPro" id="IPR002867">
    <property type="entry name" value="IBR_dom"/>
</dbReference>
<dbReference type="Pfam" id="PF26200">
    <property type="entry name" value="Rcat_RNF216"/>
    <property type="match status" value="1"/>
</dbReference>
<sequence>MPPKYASPTNGGGGPIPSPSFVKKECKFYKQGSCRKGGKCTFLHVARIEAPANVAATTSNVIVETAPANASIQLNGLSGAPKSTEEGLVQDPNDSLRRKLLEKRGRRRQEEYVRREEEQRHQEEERRRQEEEHLKRGRAEQAAQRQAAVERLRREREEREAQQRRKMEEIKRREERKRGVEAKSTLQLLVHESNLVMFGAGLEVKRIVPGFDLCSITIRGLPQDASRSEIAYIFLEQGMDDTMFHFVSSKREGSALAAKFLLRAEEAQAMAVGLDYLEFRDSLVQLEVGENASWGSMTSSSESDNTKTLTAIWNIPSATMVATYDTVDEAKRKAKELDGRSVNRRKIKATMNARPNRDGRAAMHWVEASVKLTNLDPEIEIDDVAGIAGTYRVRAVKSNIYDLEWFISWLKATVQKEGCISGTFETAKVDENRMRAVAKFSDRDALKKAAATLERGTHTGFAQRGPTLRVIVPTEHHYTIKISTDQYRAQKAQWDAMAEGRRGEEAFVRINEKRNGQVFINVHGSNQQEIGPLKVRVEGLVAGERLDAGHWHNSFLHSEKTLRENVSAKTGAFLSVDRRLHALRVFGGSSNIAAAKNCIREEVERLALMEYEIPIARQSVRFFVATGLQILKEALGEDNVTLDVASQACKLKLKGGDDAIQHAKRLMEEAIAAASDGILPSAKDNEGGAICPICYDTASHPEVLSCGHSCCEPCLRHYLTSAANSNNFPLVCMGNEATCKTPISIPTIQRYMTTQRFNHLIDAAFSAHVQSNPRKFKYCTTPDCTQIYQCDTGRQFHKCPSCFSEICSSCNEEAHQGMTCEERRIQSNPGEEERLTEEWAQLNNIKRCPSCNVLTEKAEGCNHIACPCGAHFCWLCRGVFGRMMIYVHMTTMHGGVYVQEPPPAEQRRLQEAEEQRRQREAQLATDMARSEAEARKQGSFCTIM</sequence>